<dbReference type="Proteomes" id="UP000297245">
    <property type="component" value="Unassembled WGS sequence"/>
</dbReference>
<feature type="compositionally biased region" description="Basic and acidic residues" evidence="1">
    <location>
        <begin position="16"/>
        <end position="63"/>
    </location>
</feature>
<evidence type="ECO:0000256" key="1">
    <source>
        <dbReference type="SAM" id="MobiDB-lite"/>
    </source>
</evidence>
<name>A0A4S8KIQ2_DENBC</name>
<feature type="compositionally biased region" description="Basic and acidic residues" evidence="1">
    <location>
        <begin position="71"/>
        <end position="83"/>
    </location>
</feature>
<dbReference type="EMBL" id="ML182686">
    <property type="protein sequence ID" value="THU75201.1"/>
    <property type="molecule type" value="Genomic_DNA"/>
</dbReference>
<evidence type="ECO:0000313" key="2">
    <source>
        <dbReference type="EMBL" id="THU75201.1"/>
    </source>
</evidence>
<sequence>MIHDGTQATTTVPSREGVKPHTVKHDIDRKRTLSIKRDMTELEATSSRKDEPATITDTGRDESGNETPAPYRKEADNNGRSKEVSTTNVRNLRLAKDGKRHGDLLE</sequence>
<gene>
    <name evidence="2" type="ORF">K435DRAFT_881387</name>
</gene>
<accession>A0A4S8KIQ2</accession>
<organism evidence="2 3">
    <name type="scientific">Dendrothele bispora (strain CBS 962.96)</name>
    <dbReference type="NCBI Taxonomy" id="1314807"/>
    <lineage>
        <taxon>Eukaryota</taxon>
        <taxon>Fungi</taxon>
        <taxon>Dikarya</taxon>
        <taxon>Basidiomycota</taxon>
        <taxon>Agaricomycotina</taxon>
        <taxon>Agaricomycetes</taxon>
        <taxon>Agaricomycetidae</taxon>
        <taxon>Agaricales</taxon>
        <taxon>Agaricales incertae sedis</taxon>
        <taxon>Dendrothele</taxon>
    </lineage>
</organism>
<feature type="region of interest" description="Disordered" evidence="1">
    <location>
        <begin position="1"/>
        <end position="106"/>
    </location>
</feature>
<dbReference type="AlphaFoldDB" id="A0A4S8KIQ2"/>
<proteinExistence type="predicted"/>
<keyword evidence="3" id="KW-1185">Reference proteome</keyword>
<feature type="compositionally biased region" description="Polar residues" evidence="1">
    <location>
        <begin position="1"/>
        <end position="13"/>
    </location>
</feature>
<feature type="compositionally biased region" description="Basic and acidic residues" evidence="1">
    <location>
        <begin position="94"/>
        <end position="106"/>
    </location>
</feature>
<reference evidence="2 3" key="1">
    <citation type="journal article" date="2019" name="Nat. Ecol. Evol.">
        <title>Megaphylogeny resolves global patterns of mushroom evolution.</title>
        <authorList>
            <person name="Varga T."/>
            <person name="Krizsan K."/>
            <person name="Foldi C."/>
            <person name="Dima B."/>
            <person name="Sanchez-Garcia M."/>
            <person name="Sanchez-Ramirez S."/>
            <person name="Szollosi G.J."/>
            <person name="Szarkandi J.G."/>
            <person name="Papp V."/>
            <person name="Albert L."/>
            <person name="Andreopoulos W."/>
            <person name="Angelini C."/>
            <person name="Antonin V."/>
            <person name="Barry K.W."/>
            <person name="Bougher N.L."/>
            <person name="Buchanan P."/>
            <person name="Buyck B."/>
            <person name="Bense V."/>
            <person name="Catcheside P."/>
            <person name="Chovatia M."/>
            <person name="Cooper J."/>
            <person name="Damon W."/>
            <person name="Desjardin D."/>
            <person name="Finy P."/>
            <person name="Geml J."/>
            <person name="Haridas S."/>
            <person name="Hughes K."/>
            <person name="Justo A."/>
            <person name="Karasinski D."/>
            <person name="Kautmanova I."/>
            <person name="Kiss B."/>
            <person name="Kocsube S."/>
            <person name="Kotiranta H."/>
            <person name="LaButti K.M."/>
            <person name="Lechner B.E."/>
            <person name="Liimatainen K."/>
            <person name="Lipzen A."/>
            <person name="Lukacs Z."/>
            <person name="Mihaltcheva S."/>
            <person name="Morgado L.N."/>
            <person name="Niskanen T."/>
            <person name="Noordeloos M.E."/>
            <person name="Ohm R.A."/>
            <person name="Ortiz-Santana B."/>
            <person name="Ovrebo C."/>
            <person name="Racz N."/>
            <person name="Riley R."/>
            <person name="Savchenko A."/>
            <person name="Shiryaev A."/>
            <person name="Soop K."/>
            <person name="Spirin V."/>
            <person name="Szebenyi C."/>
            <person name="Tomsovsky M."/>
            <person name="Tulloss R.E."/>
            <person name="Uehling J."/>
            <person name="Grigoriev I.V."/>
            <person name="Vagvolgyi C."/>
            <person name="Papp T."/>
            <person name="Martin F.M."/>
            <person name="Miettinen O."/>
            <person name="Hibbett D.S."/>
            <person name="Nagy L.G."/>
        </authorList>
    </citation>
    <scope>NUCLEOTIDE SEQUENCE [LARGE SCALE GENOMIC DNA]</scope>
    <source>
        <strain evidence="2 3">CBS 962.96</strain>
    </source>
</reference>
<protein>
    <submittedName>
        <fullName evidence="2">Uncharacterized protein</fullName>
    </submittedName>
</protein>
<evidence type="ECO:0000313" key="3">
    <source>
        <dbReference type="Proteomes" id="UP000297245"/>
    </source>
</evidence>